<dbReference type="Gene3D" id="2.60.120.260">
    <property type="entry name" value="Galactose-binding domain-like"/>
    <property type="match status" value="2"/>
</dbReference>
<reference evidence="5 6" key="1">
    <citation type="submission" date="2023-02" db="EMBL/GenBank/DDBJ databases">
        <title>Genome sequence of Novosphingobium humi KACC 19094.</title>
        <authorList>
            <person name="Kim S."/>
            <person name="Heo J."/>
            <person name="Kwon S.-W."/>
        </authorList>
    </citation>
    <scope>NUCLEOTIDE SEQUENCE [LARGE SCALE GENOMIC DNA]</scope>
    <source>
        <strain evidence="5 6">KACC 19094</strain>
    </source>
</reference>
<dbReference type="GO" id="GO:0016787">
    <property type="term" value="F:hydrolase activity"/>
    <property type="evidence" value="ECO:0007669"/>
    <property type="project" value="UniProtKB-KW"/>
</dbReference>
<keyword evidence="1 3" id="KW-0732">Signal</keyword>
<feature type="signal peptide" evidence="3">
    <location>
        <begin position="1"/>
        <end position="48"/>
    </location>
</feature>
<keyword evidence="2 5" id="KW-0378">Hydrolase</keyword>
<evidence type="ECO:0000256" key="1">
    <source>
        <dbReference type="ARBA" id="ARBA00022729"/>
    </source>
</evidence>
<dbReference type="PANTHER" id="PTHR43817">
    <property type="entry name" value="GLYCOSYL HYDROLASE"/>
    <property type="match status" value="1"/>
</dbReference>
<evidence type="ECO:0000259" key="4">
    <source>
        <dbReference type="Pfam" id="PF22666"/>
    </source>
</evidence>
<dbReference type="InterPro" id="IPR008979">
    <property type="entry name" value="Galactose-bd-like_sf"/>
</dbReference>
<dbReference type="SUPFAM" id="SSF49785">
    <property type="entry name" value="Galactose-binding domain-like"/>
    <property type="match status" value="1"/>
</dbReference>
<dbReference type="InterPro" id="IPR054593">
    <property type="entry name" value="Beta-mannosidase-like_N2"/>
</dbReference>
<dbReference type="Pfam" id="PF22666">
    <property type="entry name" value="Glyco_hydro_2_N2"/>
    <property type="match status" value="1"/>
</dbReference>
<accession>A0ABY7TYB8</accession>
<protein>
    <submittedName>
        <fullName evidence="5">Glycosyl hydrolase</fullName>
    </submittedName>
</protein>
<dbReference type="PANTHER" id="PTHR43817:SF1">
    <property type="entry name" value="HYDROLASE, FAMILY 43, PUTATIVE (AFU_ORTHOLOGUE AFUA_3G01660)-RELATED"/>
    <property type="match status" value="1"/>
</dbReference>
<proteinExistence type="predicted"/>
<evidence type="ECO:0000313" key="5">
    <source>
        <dbReference type="EMBL" id="WCT76809.1"/>
    </source>
</evidence>
<sequence length="1154" mass="123288">MATKPSVRALRPSVRALRPSVRALRPSVRALRMALIAACAPIALPVLAQPVHAQSTPDLETQFRDPPAQARPRVWWHWMNGNITKDGIAKDIAWMKAVGIGGLQNFDVNLNTPQVVDKRLVYMTPEWKDAFRFAAQEAERNGLELAIAASPGWSETGGPWVKPEDGLKKLVWSQTTAAPGKLFKGKVAAPPSVTGPFQGMAKAPGFDDMASGHKPEAAPAYYSDVAVLAMPVAIAPAPIPKASVEGKPVDAAALFDDDLNAGVAVPRGAAGAPGHVVYAYDAPQTMRSATVFVPGAKVMFRGPTVEPVLEASDDGQNWREIARFAVNDVPTTVSFAPVTAKFFRLVLNPLTSSSSNMGAPAEGVEIPGLFAALGGGDRPWQLGRFSLSGEARINLSETKSGFALAHDYYALTNPADGASGAPAAQVVNLTGMMQADGSLEWKAPALPKGQQWRIIRMGASLLGTTNHPAPPEATGLEVDKFDGDAVGRYMDHYLGMYRDAAGADMMGAHGVRAILTDSIEVGAANWTPKMLAQFKALRGYDPTPWLPALTGALVGSREESDKFLYDWRRTLADLMASQHYGTVAAKAHAAGLKVYGEALEDHRPSLGDDMAMRSHADIPMAALWTFAQKDGPNPSYLADMKGAASVAHIYGQNLVAAESMTSALNYWADSPRTLKHVIDTEFVTGVNRPVIHTSVHQPVDDKVPGLSLMIFGQFFNRHEAWAPLAKTWVDYLSRNSLMLQNGRNVADVGYFYGEEAPLTGLYGDKRVADAPTTHAYDFVNFDALVGALTNDGAEIVSKGGARYRALYLGGSSRRMTLAALHRIAALAEGGATIIGLAPEGTPSLSDKDTADYKALVARLWPGSGDAVVGKGRVIASGDVEAALAKAGVASDFRMVGGAADAEVPFLHRRWDSGDSYFLVNRKERSESFEAHFRVTGKAPELWHAETGTFEPVSYRITNGETVIAMSLAGEESVHVVFRKPAPADGMMIKKLVPAPLLTLDGAWNVAFQAGRGAPANAVLPKLQPLNENADTGIAHFSGIATYAKDFAAPKGWKAGQPLWLNLGDLREVAQVSVNGKDVGMVWHAPYRVDLSGAAKAGKNHIEVRVANLWINRLIGDKQPGAKPVTFTTMPTYRADAPLRTSGLIGPVVVEGQGK</sequence>
<dbReference type="Proteomes" id="UP001218231">
    <property type="component" value="Chromosome"/>
</dbReference>
<evidence type="ECO:0000256" key="3">
    <source>
        <dbReference type="SAM" id="SignalP"/>
    </source>
</evidence>
<evidence type="ECO:0000256" key="2">
    <source>
        <dbReference type="ARBA" id="ARBA00022801"/>
    </source>
</evidence>
<name>A0ABY7TYB8_9SPHN</name>
<dbReference type="NCBIfam" id="NF045579">
    <property type="entry name" value="rhamnoside_JR"/>
    <property type="match status" value="1"/>
</dbReference>
<organism evidence="5 6">
    <name type="scientific">Novosphingobium humi</name>
    <dbReference type="NCBI Taxonomy" id="2282397"/>
    <lineage>
        <taxon>Bacteria</taxon>
        <taxon>Pseudomonadati</taxon>
        <taxon>Pseudomonadota</taxon>
        <taxon>Alphaproteobacteria</taxon>
        <taxon>Sphingomonadales</taxon>
        <taxon>Sphingomonadaceae</taxon>
        <taxon>Novosphingobium</taxon>
    </lineage>
</organism>
<evidence type="ECO:0000313" key="6">
    <source>
        <dbReference type="Proteomes" id="UP001218231"/>
    </source>
</evidence>
<feature type="chain" id="PRO_5047470219" evidence="3">
    <location>
        <begin position="49"/>
        <end position="1154"/>
    </location>
</feature>
<dbReference type="EMBL" id="CP117417">
    <property type="protein sequence ID" value="WCT76809.1"/>
    <property type="molecule type" value="Genomic_DNA"/>
</dbReference>
<keyword evidence="6" id="KW-1185">Reference proteome</keyword>
<feature type="domain" description="Beta-mannosidase-like galactose-binding" evidence="4">
    <location>
        <begin position="1041"/>
        <end position="1112"/>
    </location>
</feature>
<gene>
    <name evidence="5" type="ORF">PQ457_12855</name>
</gene>
<dbReference type="RefSeq" id="WP_273617212.1">
    <property type="nucleotide sequence ID" value="NZ_CP117417.1"/>
</dbReference>
<dbReference type="Pfam" id="PF17132">
    <property type="entry name" value="Glyco_hydro_106"/>
    <property type="match status" value="1"/>
</dbReference>